<keyword evidence="4" id="KW-1185">Reference proteome</keyword>
<dbReference type="InterPro" id="IPR005804">
    <property type="entry name" value="FA_desaturase_dom"/>
</dbReference>
<reference evidence="3 4" key="1">
    <citation type="submission" date="2016-11" db="EMBL/GenBank/DDBJ databases">
        <authorList>
            <person name="Jaros S."/>
            <person name="Januszkiewicz K."/>
            <person name="Wedrychowicz H."/>
        </authorList>
    </citation>
    <scope>NUCLEOTIDE SEQUENCE [LARGE SCALE GENOMIC DNA]</scope>
    <source>
        <strain evidence="3 4">CGMCC 1.7049</strain>
    </source>
</reference>
<dbReference type="RefSeq" id="WP_072898017.1">
    <property type="nucleotide sequence ID" value="NZ_FQWZ01000005.1"/>
</dbReference>
<keyword evidence="1" id="KW-1133">Transmembrane helix</keyword>
<dbReference type="Pfam" id="PF00487">
    <property type="entry name" value="FA_desaturase"/>
    <property type="match status" value="1"/>
</dbReference>
<proteinExistence type="predicted"/>
<gene>
    <name evidence="3" type="ORF">SAMN04488068_2279</name>
</gene>
<feature type="domain" description="Fatty acid desaturase" evidence="2">
    <location>
        <begin position="72"/>
        <end position="347"/>
    </location>
</feature>
<evidence type="ECO:0000259" key="2">
    <source>
        <dbReference type="Pfam" id="PF00487"/>
    </source>
</evidence>
<name>A0A1M5PS67_9GAMM</name>
<evidence type="ECO:0000256" key="1">
    <source>
        <dbReference type="SAM" id="Phobius"/>
    </source>
</evidence>
<organism evidence="3 4">
    <name type="scientific">Hydrocarboniphaga daqingensis</name>
    <dbReference type="NCBI Taxonomy" id="490188"/>
    <lineage>
        <taxon>Bacteria</taxon>
        <taxon>Pseudomonadati</taxon>
        <taxon>Pseudomonadota</taxon>
        <taxon>Gammaproteobacteria</taxon>
        <taxon>Nevskiales</taxon>
        <taxon>Nevskiaceae</taxon>
        <taxon>Hydrocarboniphaga</taxon>
    </lineage>
</organism>
<sequence>MNRPESAAAAAPAAMTDAERIARVKHVVLAASDDVRRRYPFLRHQDAIGATIMAVSLLGMIGSGLLYVQGVLPWWVCVPVTAMFASLIHELEHDLIHLMYFRKTPWANSLMLSLGWLARASTINPFVRRKLHLHHHKFSGTESDLEERGITNGERWGLRRLLMTGDNLLAVYLRPLTMIRAVKAYVRAQKPATPAAAKAIAHEQRYGYFPLGVIYYTLFHTWVATHALLLIAPLLGLPMTLPGSLQAALDGLDVFGVVYMLPSLLRTFCLHFISSNMHYYGDVQTNNPLQQTQVLNAWWLLPFQLFCFNFGSTHAIHHFVVKETFYVRQLTARRAHAVMREVGVRFNDIGTFRRANRYAVDGVAAADPATSRVSAVAAAD</sequence>
<evidence type="ECO:0000313" key="3">
    <source>
        <dbReference type="EMBL" id="SHH04582.1"/>
    </source>
</evidence>
<dbReference type="GO" id="GO:0006629">
    <property type="term" value="P:lipid metabolic process"/>
    <property type="evidence" value="ECO:0007669"/>
    <property type="project" value="InterPro"/>
</dbReference>
<feature type="transmembrane region" description="Helical" evidence="1">
    <location>
        <begin position="72"/>
        <end position="91"/>
    </location>
</feature>
<keyword evidence="1" id="KW-0472">Membrane</keyword>
<feature type="transmembrane region" description="Helical" evidence="1">
    <location>
        <begin position="47"/>
        <end position="66"/>
    </location>
</feature>
<accession>A0A1M5PS67</accession>
<feature type="transmembrane region" description="Helical" evidence="1">
    <location>
        <begin position="254"/>
        <end position="273"/>
    </location>
</feature>
<dbReference type="STRING" id="490188.SAMN04488068_2279"/>
<keyword evidence="1" id="KW-0812">Transmembrane</keyword>
<dbReference type="AlphaFoldDB" id="A0A1M5PS67"/>
<dbReference type="EMBL" id="FQWZ01000005">
    <property type="protein sequence ID" value="SHH04582.1"/>
    <property type="molecule type" value="Genomic_DNA"/>
</dbReference>
<feature type="transmembrane region" description="Helical" evidence="1">
    <location>
        <begin position="213"/>
        <end position="234"/>
    </location>
</feature>
<evidence type="ECO:0000313" key="4">
    <source>
        <dbReference type="Proteomes" id="UP000199758"/>
    </source>
</evidence>
<protein>
    <submittedName>
        <fullName evidence="3">Fatty acid desaturase</fullName>
    </submittedName>
</protein>
<dbReference type="Proteomes" id="UP000199758">
    <property type="component" value="Unassembled WGS sequence"/>
</dbReference>